<name>A0ABQ5TUA9_9GAMM</name>
<reference evidence="2" key="2">
    <citation type="submission" date="2023-01" db="EMBL/GenBank/DDBJ databases">
        <title>Draft genome sequence of Methylophaga thalassica strain NBRC 102424.</title>
        <authorList>
            <person name="Sun Q."/>
            <person name="Mori K."/>
        </authorList>
    </citation>
    <scope>NUCLEOTIDE SEQUENCE</scope>
    <source>
        <strain evidence="2">NBRC 102424</strain>
    </source>
</reference>
<sequence>MAGNHEYYRREYLNLTQELRDFSAQVDNLYFLEKDCIELNGVRFLGTTLWTNYRAEFGVDEFDKFKQSASRISDHQLIKYRDRLFTPEDAYEVNRESEEWLESEIDKPYQGKTVVVTHHGPSNSCVHPYYGFDDLTPSFLSDFDELLQKVDVWCYGHTHANLDTNVGKCRLVSNQKGYPHERMPSAFRAELVVEL</sequence>
<dbReference type="PANTHER" id="PTHR37844:SF2">
    <property type="entry name" value="SER_THR PROTEIN PHOSPHATASE SUPERFAMILY (AFU_ORTHOLOGUE AFUA_1G14840)"/>
    <property type="match status" value="1"/>
</dbReference>
<dbReference type="Proteomes" id="UP001161423">
    <property type="component" value="Unassembled WGS sequence"/>
</dbReference>
<protein>
    <recommendedName>
        <fullName evidence="1">Calcineurin-like phosphoesterase domain-containing protein</fullName>
    </recommendedName>
</protein>
<proteinExistence type="predicted"/>
<dbReference type="EMBL" id="BSND01000004">
    <property type="protein sequence ID" value="GLP99112.1"/>
    <property type="molecule type" value="Genomic_DNA"/>
</dbReference>
<dbReference type="InterPro" id="IPR004843">
    <property type="entry name" value="Calcineurin-like_PHP"/>
</dbReference>
<keyword evidence="3" id="KW-1185">Reference proteome</keyword>
<dbReference type="Pfam" id="PF00149">
    <property type="entry name" value="Metallophos"/>
    <property type="match status" value="1"/>
</dbReference>
<dbReference type="PANTHER" id="PTHR37844">
    <property type="entry name" value="SER/THR PROTEIN PHOSPHATASE SUPERFAMILY (AFU_ORTHOLOGUE AFUA_1G14840)"/>
    <property type="match status" value="1"/>
</dbReference>
<evidence type="ECO:0000313" key="3">
    <source>
        <dbReference type="Proteomes" id="UP001161423"/>
    </source>
</evidence>
<evidence type="ECO:0000259" key="1">
    <source>
        <dbReference type="Pfam" id="PF00149"/>
    </source>
</evidence>
<organism evidence="2 3">
    <name type="scientific">Methylophaga thalassica</name>
    <dbReference type="NCBI Taxonomy" id="40223"/>
    <lineage>
        <taxon>Bacteria</taxon>
        <taxon>Pseudomonadati</taxon>
        <taxon>Pseudomonadota</taxon>
        <taxon>Gammaproteobacteria</taxon>
        <taxon>Thiotrichales</taxon>
        <taxon>Piscirickettsiaceae</taxon>
        <taxon>Methylophaga</taxon>
    </lineage>
</organism>
<dbReference type="SUPFAM" id="SSF56300">
    <property type="entry name" value="Metallo-dependent phosphatases"/>
    <property type="match status" value="1"/>
</dbReference>
<gene>
    <name evidence="2" type="ORF">GCM10007891_09660</name>
</gene>
<comment type="caution">
    <text evidence="2">The sequence shown here is derived from an EMBL/GenBank/DDBJ whole genome shotgun (WGS) entry which is preliminary data.</text>
</comment>
<feature type="domain" description="Calcineurin-like phosphoesterase" evidence="1">
    <location>
        <begin position="2"/>
        <end position="160"/>
    </location>
</feature>
<accession>A0ABQ5TUA9</accession>
<dbReference type="Gene3D" id="3.60.21.10">
    <property type="match status" value="1"/>
</dbReference>
<reference evidence="2" key="1">
    <citation type="journal article" date="2014" name="Int. J. Syst. Evol. Microbiol.">
        <title>Complete genome of a new Firmicutes species belonging to the dominant human colonic microbiota ('Ruminococcus bicirculans') reveals two chromosomes and a selective capacity to utilize plant glucans.</title>
        <authorList>
            <consortium name="NISC Comparative Sequencing Program"/>
            <person name="Wegmann U."/>
            <person name="Louis P."/>
            <person name="Goesmann A."/>
            <person name="Henrissat B."/>
            <person name="Duncan S.H."/>
            <person name="Flint H.J."/>
        </authorList>
    </citation>
    <scope>NUCLEOTIDE SEQUENCE</scope>
    <source>
        <strain evidence="2">NBRC 102424</strain>
    </source>
</reference>
<evidence type="ECO:0000313" key="2">
    <source>
        <dbReference type="EMBL" id="GLP99112.1"/>
    </source>
</evidence>
<dbReference type="InterPro" id="IPR029052">
    <property type="entry name" value="Metallo-depent_PP-like"/>
</dbReference>